<dbReference type="CDD" id="cd00448">
    <property type="entry name" value="YjgF_YER057c_UK114_family"/>
    <property type="match status" value="1"/>
</dbReference>
<reference evidence="2 3" key="1">
    <citation type="submission" date="2017-03" db="EMBL/GenBank/DDBJ databases">
        <authorList>
            <person name="Afonso C.L."/>
            <person name="Miller P.J."/>
            <person name="Scott M.A."/>
            <person name="Spackman E."/>
            <person name="Goraichik I."/>
            <person name="Dimitrov K.M."/>
            <person name="Suarez D.L."/>
            <person name="Swayne D.E."/>
        </authorList>
    </citation>
    <scope>NUCLEOTIDE SEQUENCE [LARGE SCALE GENOMIC DNA]</scope>
    <source>
        <strain evidence="2 3">CECT 7745</strain>
    </source>
</reference>
<organism evidence="2 3">
    <name type="scientific">Roseovarius aestuarii</name>
    <dbReference type="NCBI Taxonomy" id="475083"/>
    <lineage>
        <taxon>Bacteria</taxon>
        <taxon>Pseudomonadati</taxon>
        <taxon>Pseudomonadota</taxon>
        <taxon>Alphaproteobacteria</taxon>
        <taxon>Rhodobacterales</taxon>
        <taxon>Roseobacteraceae</taxon>
        <taxon>Roseovarius</taxon>
    </lineage>
</organism>
<sequence length="127" mass="13620">MKKIETREAALPLGHYSQAIVSGDLVFVSGVLPIEPGAELDSSRSFKEQAECVLRNAAAILKEAGANLSNVVKATVYVTNIENWKDFDQAYAAAFGEHKPARAVAPVPNLHHGFDVEMELIASVSGN</sequence>
<dbReference type="PANTHER" id="PTHR11803">
    <property type="entry name" value="2-IMINOBUTANOATE/2-IMINOPROPANOATE DEAMINASE RIDA"/>
    <property type="match status" value="1"/>
</dbReference>
<dbReference type="FunFam" id="3.30.1330.40:FF:000001">
    <property type="entry name" value="L-PSP family endoribonuclease"/>
    <property type="match status" value="1"/>
</dbReference>
<proteinExistence type="inferred from homology"/>
<dbReference type="AlphaFoldDB" id="A0A1X7BVQ0"/>
<evidence type="ECO:0000256" key="1">
    <source>
        <dbReference type="ARBA" id="ARBA00010552"/>
    </source>
</evidence>
<dbReference type="PANTHER" id="PTHR11803:SF39">
    <property type="entry name" value="2-IMINOBUTANOATE_2-IMINOPROPANOATE DEAMINASE"/>
    <property type="match status" value="1"/>
</dbReference>
<dbReference type="InterPro" id="IPR006175">
    <property type="entry name" value="YjgF/YER057c/UK114"/>
</dbReference>
<dbReference type="OrthoDB" id="9809792at2"/>
<comment type="similarity">
    <text evidence="1">Belongs to the RutC family.</text>
</comment>
<protein>
    <submittedName>
        <fullName evidence="2">Enamine/imine deaminase</fullName>
        <ecNumber evidence="2">3.5.4.-</ecNumber>
    </submittedName>
</protein>
<dbReference type="EMBL" id="FWXB01000014">
    <property type="protein sequence ID" value="SMC13560.1"/>
    <property type="molecule type" value="Genomic_DNA"/>
</dbReference>
<keyword evidence="2" id="KW-0378">Hydrolase</keyword>
<dbReference type="NCBIfam" id="TIGR00004">
    <property type="entry name" value="Rid family detoxifying hydrolase"/>
    <property type="match status" value="1"/>
</dbReference>
<dbReference type="Proteomes" id="UP000193224">
    <property type="component" value="Unassembled WGS sequence"/>
</dbReference>
<dbReference type="GO" id="GO:0019239">
    <property type="term" value="F:deaminase activity"/>
    <property type="evidence" value="ECO:0007669"/>
    <property type="project" value="TreeGrafter"/>
</dbReference>
<accession>A0A1X7BVQ0</accession>
<dbReference type="GO" id="GO:0005829">
    <property type="term" value="C:cytosol"/>
    <property type="evidence" value="ECO:0007669"/>
    <property type="project" value="TreeGrafter"/>
</dbReference>
<dbReference type="RefSeq" id="WP_085801493.1">
    <property type="nucleotide sequence ID" value="NZ_FWXB01000014.1"/>
</dbReference>
<dbReference type="Gene3D" id="3.30.1330.40">
    <property type="entry name" value="RutC-like"/>
    <property type="match status" value="1"/>
</dbReference>
<dbReference type="Pfam" id="PF01042">
    <property type="entry name" value="Ribonuc_L-PSP"/>
    <property type="match status" value="1"/>
</dbReference>
<dbReference type="InterPro" id="IPR006056">
    <property type="entry name" value="RidA"/>
</dbReference>
<evidence type="ECO:0000313" key="3">
    <source>
        <dbReference type="Proteomes" id="UP000193224"/>
    </source>
</evidence>
<keyword evidence="3" id="KW-1185">Reference proteome</keyword>
<dbReference type="SUPFAM" id="SSF55298">
    <property type="entry name" value="YjgF-like"/>
    <property type="match status" value="1"/>
</dbReference>
<name>A0A1X7BVQ0_9RHOB</name>
<gene>
    <name evidence="2" type="primary">yabJ_2</name>
    <name evidence="2" type="ORF">ROA7745_03411</name>
</gene>
<evidence type="ECO:0000313" key="2">
    <source>
        <dbReference type="EMBL" id="SMC13560.1"/>
    </source>
</evidence>
<dbReference type="EC" id="3.5.4.-" evidence="2"/>
<dbReference type="InterPro" id="IPR035959">
    <property type="entry name" value="RutC-like_sf"/>
</dbReference>